<dbReference type="GO" id="GO:0016758">
    <property type="term" value="F:hexosyltransferase activity"/>
    <property type="evidence" value="ECO:0007669"/>
    <property type="project" value="UniProtKB-ARBA"/>
</dbReference>
<reference evidence="2 3" key="1">
    <citation type="journal article" date="2011" name="Stand. Genomic Sci.">
        <title>Complete genome sequence of Haliscomenobacter hydrossis type strain (O).</title>
        <authorList>
            <consortium name="US DOE Joint Genome Institute (JGI-PGF)"/>
            <person name="Daligault H."/>
            <person name="Lapidus A."/>
            <person name="Zeytun A."/>
            <person name="Nolan M."/>
            <person name="Lucas S."/>
            <person name="Del Rio T.G."/>
            <person name="Tice H."/>
            <person name="Cheng J.F."/>
            <person name="Tapia R."/>
            <person name="Han C."/>
            <person name="Goodwin L."/>
            <person name="Pitluck S."/>
            <person name="Liolios K."/>
            <person name="Pagani I."/>
            <person name="Ivanova N."/>
            <person name="Huntemann M."/>
            <person name="Mavromatis K."/>
            <person name="Mikhailova N."/>
            <person name="Pati A."/>
            <person name="Chen A."/>
            <person name="Palaniappan K."/>
            <person name="Land M."/>
            <person name="Hauser L."/>
            <person name="Brambilla E.M."/>
            <person name="Rohde M."/>
            <person name="Verbarg S."/>
            <person name="Goker M."/>
            <person name="Bristow J."/>
            <person name="Eisen J.A."/>
            <person name="Markowitz V."/>
            <person name="Hugenholtz P."/>
            <person name="Kyrpides N.C."/>
            <person name="Klenk H.P."/>
            <person name="Woyke T."/>
        </authorList>
    </citation>
    <scope>NUCLEOTIDE SEQUENCE [LARGE SCALE GENOMIC DNA]</scope>
    <source>
        <strain evidence="3">ATCC 27775 / DSM 1100 / LMG 10767 / O</strain>
    </source>
</reference>
<keyword evidence="3" id="KW-1185">Reference proteome</keyword>
<dbReference type="STRING" id="760192.Halhy_2874"/>
<name>F4L441_HALH1</name>
<dbReference type="PANTHER" id="PTHR22916">
    <property type="entry name" value="GLYCOSYLTRANSFERASE"/>
    <property type="match status" value="1"/>
</dbReference>
<dbReference type="AlphaFoldDB" id="F4L441"/>
<dbReference type="KEGG" id="hhy:Halhy_2874"/>
<dbReference type="eggNOG" id="COG1216">
    <property type="taxonomic scope" value="Bacteria"/>
</dbReference>
<keyword evidence="2" id="KW-0808">Transferase</keyword>
<evidence type="ECO:0000313" key="2">
    <source>
        <dbReference type="EMBL" id="AEE50739.1"/>
    </source>
</evidence>
<dbReference type="Gene3D" id="3.90.550.10">
    <property type="entry name" value="Spore Coat Polysaccharide Biosynthesis Protein SpsA, Chain A"/>
    <property type="match status" value="1"/>
</dbReference>
<protein>
    <submittedName>
        <fullName evidence="2">Glycosyl transferase family 2</fullName>
    </submittedName>
</protein>
<dbReference type="CDD" id="cd06433">
    <property type="entry name" value="GT_2_WfgS_like"/>
    <property type="match status" value="1"/>
</dbReference>
<dbReference type="EMBL" id="CP002691">
    <property type="protein sequence ID" value="AEE50739.1"/>
    <property type="molecule type" value="Genomic_DNA"/>
</dbReference>
<organism evidence="2 3">
    <name type="scientific">Haliscomenobacter hydrossis (strain ATCC 27775 / DSM 1100 / LMG 10767 / O)</name>
    <dbReference type="NCBI Taxonomy" id="760192"/>
    <lineage>
        <taxon>Bacteria</taxon>
        <taxon>Pseudomonadati</taxon>
        <taxon>Bacteroidota</taxon>
        <taxon>Saprospiria</taxon>
        <taxon>Saprospirales</taxon>
        <taxon>Haliscomenobacteraceae</taxon>
        <taxon>Haliscomenobacter</taxon>
    </lineage>
</organism>
<reference key="2">
    <citation type="submission" date="2011-04" db="EMBL/GenBank/DDBJ databases">
        <title>Complete sequence of chromosome of Haliscomenobacter hydrossis DSM 1100.</title>
        <authorList>
            <consortium name="US DOE Joint Genome Institute (JGI-PGF)"/>
            <person name="Lucas S."/>
            <person name="Han J."/>
            <person name="Lapidus A."/>
            <person name="Bruce D."/>
            <person name="Goodwin L."/>
            <person name="Pitluck S."/>
            <person name="Peters L."/>
            <person name="Kyrpides N."/>
            <person name="Mavromatis K."/>
            <person name="Ivanova N."/>
            <person name="Ovchinnikova G."/>
            <person name="Pagani I."/>
            <person name="Daligault H."/>
            <person name="Detter J.C."/>
            <person name="Han C."/>
            <person name="Land M."/>
            <person name="Hauser L."/>
            <person name="Markowitz V."/>
            <person name="Cheng J.-F."/>
            <person name="Hugenholtz P."/>
            <person name="Woyke T."/>
            <person name="Wu D."/>
            <person name="Verbarg S."/>
            <person name="Frueling A."/>
            <person name="Brambilla E."/>
            <person name="Klenk H.-P."/>
            <person name="Eisen J.A."/>
        </authorList>
    </citation>
    <scope>NUCLEOTIDE SEQUENCE</scope>
    <source>
        <strain>DSM 1100</strain>
    </source>
</reference>
<feature type="domain" description="Glycosyltransferase 2-like" evidence="1">
    <location>
        <begin position="39"/>
        <end position="154"/>
    </location>
</feature>
<evidence type="ECO:0000313" key="3">
    <source>
        <dbReference type="Proteomes" id="UP000008461"/>
    </source>
</evidence>
<dbReference type="PANTHER" id="PTHR22916:SF65">
    <property type="entry name" value="SLR1065 PROTEIN"/>
    <property type="match status" value="1"/>
</dbReference>
<gene>
    <name evidence="2" type="ordered locus">Halhy_2874</name>
</gene>
<accession>F4L441</accession>
<dbReference type="InterPro" id="IPR001173">
    <property type="entry name" value="Glyco_trans_2-like"/>
</dbReference>
<dbReference type="InterPro" id="IPR029044">
    <property type="entry name" value="Nucleotide-diphossugar_trans"/>
</dbReference>
<dbReference type="Pfam" id="PF00535">
    <property type="entry name" value="Glycos_transf_2"/>
    <property type="match status" value="1"/>
</dbReference>
<dbReference type="HOGENOM" id="CLU_025996_21_1_10"/>
<sequence length="319" mass="38055">MGLLEKIGVVDNREGWPWTEETDHDVYQGYNKHEWPKISIITPSYNQGKFIEETIRSVLLQNYPNLEYIIIDGGSTDDTVEIIQKYERWITYWISEKDDGQSHAINKGYRIATGEIINWLNSDDLLTQNSLFLIASCFLVEPRIDWVTGFRVVRNVNKIGLKFENHWEHRWVYYLFGIPDFPQEATFLRKRLVAKIGEIDTSLEYVMDVDFYYRMLAESNSGGFLRAVLTIMNEYNEQKTLRLDNRKDSEYSFVVKKHEKRFITKLFSRILYTRFYDIFIKLIEMLYTRKAKKRFHIFIFSSRTVKVEKKAFQSNTYNP</sequence>
<dbReference type="Proteomes" id="UP000008461">
    <property type="component" value="Chromosome"/>
</dbReference>
<dbReference type="SUPFAM" id="SSF53448">
    <property type="entry name" value="Nucleotide-diphospho-sugar transferases"/>
    <property type="match status" value="1"/>
</dbReference>
<evidence type="ECO:0000259" key="1">
    <source>
        <dbReference type="Pfam" id="PF00535"/>
    </source>
</evidence>
<dbReference type="RefSeq" id="WP_013765285.1">
    <property type="nucleotide sequence ID" value="NC_015510.1"/>
</dbReference>
<proteinExistence type="predicted"/>